<dbReference type="PANTHER" id="PTHR46098:SF1">
    <property type="entry name" value="TRNA (CYTOSINE(38)-C(5))-METHYLTRANSFERASE"/>
    <property type="match status" value="1"/>
</dbReference>
<keyword evidence="1 5" id="KW-0489">Methyltransferase</keyword>
<dbReference type="PROSITE" id="PS51679">
    <property type="entry name" value="SAM_MT_C5"/>
    <property type="match status" value="1"/>
</dbReference>
<dbReference type="GO" id="GO:0032259">
    <property type="term" value="P:methylation"/>
    <property type="evidence" value="ECO:0007669"/>
    <property type="project" value="UniProtKB-KW"/>
</dbReference>
<feature type="region of interest" description="Disordered" evidence="4">
    <location>
        <begin position="170"/>
        <end position="194"/>
    </location>
</feature>
<evidence type="ECO:0000256" key="3">
    <source>
        <dbReference type="ARBA" id="ARBA00022691"/>
    </source>
</evidence>
<dbReference type="GO" id="GO:0008168">
    <property type="term" value="F:methyltransferase activity"/>
    <property type="evidence" value="ECO:0007669"/>
    <property type="project" value="UniProtKB-KW"/>
</dbReference>
<organism evidence="5">
    <name type="scientific">uncultured organism MedDCM-OCT-S08-C700</name>
    <dbReference type="NCBI Taxonomy" id="743641"/>
    <lineage>
        <taxon>unclassified sequences</taxon>
        <taxon>environmental samples</taxon>
    </lineage>
</organism>
<evidence type="ECO:0000256" key="1">
    <source>
        <dbReference type="ARBA" id="ARBA00022603"/>
    </source>
</evidence>
<dbReference type="InterPro" id="IPR001525">
    <property type="entry name" value="C5_MeTfrase"/>
</dbReference>
<evidence type="ECO:0000256" key="4">
    <source>
        <dbReference type="SAM" id="MobiDB-lite"/>
    </source>
</evidence>
<evidence type="ECO:0000313" key="5">
    <source>
        <dbReference type="EMBL" id="ADD96340.1"/>
    </source>
</evidence>
<dbReference type="AlphaFoldDB" id="D6PKT9"/>
<accession>D6PKT9</accession>
<dbReference type="InterPro" id="IPR018117">
    <property type="entry name" value="C5_DNA_meth_AS"/>
</dbReference>
<dbReference type="PRINTS" id="PR00105">
    <property type="entry name" value="C5METTRFRASE"/>
</dbReference>
<sequence>MKKLRLLDTFSGIGGFSYAAEKLVGGYETTQFVENDPYCQKVLNKHWPNVPIHDDIETYRAELYSADVICGGFPCQDISAAGQGKGITQKSRSGKFYDLMRVIRMVRPQYVVLENVAAILNNGLDVVLGELSKGGYNAEWSTFRASDTVQACHRRDRWWLVAYPNSKQSSGTKSKIQTRWNSLESSNRSGNVANPKSIRVEGMWSSGQQIKLKVEETRLSQWGNKRRLLSPNWRSYTSEPCLRRGDDGLSNRVDRLKALGNAVVPQVAAIPLQRVKTLHESLTTVDD</sequence>
<dbReference type="PROSITE" id="PS00094">
    <property type="entry name" value="C5_MTASE_1"/>
    <property type="match status" value="1"/>
</dbReference>
<evidence type="ECO:0000256" key="2">
    <source>
        <dbReference type="ARBA" id="ARBA00022679"/>
    </source>
</evidence>
<reference evidence="5" key="1">
    <citation type="journal article" date="2010" name="ISME J.">
        <title>Metagenome of the Mediterranean deep chlorophyll maximum studied by direct and fosmid library 454 pyrosequencing.</title>
        <authorList>
            <person name="Ghai R."/>
            <person name="Martin-Cuadrado A.B."/>
            <person name="Molto A.G."/>
            <person name="Heredia I.G."/>
            <person name="Cabrera R."/>
            <person name="Martin J."/>
            <person name="Verdu M."/>
            <person name="Deschamps P."/>
            <person name="Moreira D."/>
            <person name="Lopez-Garcia P."/>
            <person name="Mira A."/>
            <person name="Rodriguez-Valera F."/>
        </authorList>
    </citation>
    <scope>NUCLEOTIDE SEQUENCE</scope>
</reference>
<dbReference type="SUPFAM" id="SSF53335">
    <property type="entry name" value="S-adenosyl-L-methionine-dependent methyltransferases"/>
    <property type="match status" value="1"/>
</dbReference>
<name>D6PKT9_9ZZZZ</name>
<protein>
    <submittedName>
        <fullName evidence="5">DNA cytosine 5 methyltransferase</fullName>
    </submittedName>
</protein>
<dbReference type="Gene3D" id="3.40.50.150">
    <property type="entry name" value="Vaccinia Virus protein VP39"/>
    <property type="match status" value="1"/>
</dbReference>
<keyword evidence="3" id="KW-0949">S-adenosyl-L-methionine</keyword>
<dbReference type="InterPro" id="IPR050750">
    <property type="entry name" value="C5-MTase"/>
</dbReference>
<dbReference type="Pfam" id="PF00145">
    <property type="entry name" value="DNA_methylase"/>
    <property type="match status" value="1"/>
</dbReference>
<keyword evidence="2 5" id="KW-0808">Transferase</keyword>
<dbReference type="PANTHER" id="PTHR46098">
    <property type="entry name" value="TRNA (CYTOSINE(38)-C(5))-METHYLTRANSFERASE"/>
    <property type="match status" value="1"/>
</dbReference>
<dbReference type="EMBL" id="GU943133">
    <property type="protein sequence ID" value="ADD96340.1"/>
    <property type="molecule type" value="Genomic_DNA"/>
</dbReference>
<proteinExistence type="predicted"/>
<dbReference type="NCBIfam" id="TIGR00675">
    <property type="entry name" value="dcm"/>
    <property type="match status" value="1"/>
</dbReference>
<dbReference type="InterPro" id="IPR029063">
    <property type="entry name" value="SAM-dependent_MTases_sf"/>
</dbReference>
<dbReference type="REBASE" id="27242">
    <property type="entry name" value="M.UmbMedORFAP"/>
</dbReference>